<dbReference type="SMART" id="SM00382">
    <property type="entry name" value="AAA"/>
    <property type="match status" value="1"/>
</dbReference>
<evidence type="ECO:0000256" key="1">
    <source>
        <dbReference type="ARBA" id="ARBA00022741"/>
    </source>
</evidence>
<keyword evidence="4" id="KW-0614">Plasmid</keyword>
<protein>
    <submittedName>
        <fullName evidence="4">ABC transporter ATP-binding protein</fullName>
    </submittedName>
</protein>
<proteinExistence type="predicted"/>
<dbReference type="Pfam" id="PF00005">
    <property type="entry name" value="ABC_tran"/>
    <property type="match status" value="1"/>
</dbReference>
<dbReference type="PROSITE" id="PS50893">
    <property type="entry name" value="ABC_TRANSPORTER_2"/>
    <property type="match status" value="1"/>
</dbReference>
<dbReference type="EMBL" id="CP117269">
    <property type="protein sequence ID" value="WFS26419.1"/>
    <property type="molecule type" value="Genomic_DNA"/>
</dbReference>
<dbReference type="GO" id="GO:0005524">
    <property type="term" value="F:ATP binding"/>
    <property type="evidence" value="ECO:0007669"/>
    <property type="project" value="UniProtKB-KW"/>
</dbReference>
<organism evidence="4 5">
    <name type="scientific">Rhizobium rhododendri</name>
    <dbReference type="NCBI Taxonomy" id="2506430"/>
    <lineage>
        <taxon>Bacteria</taxon>
        <taxon>Pseudomonadati</taxon>
        <taxon>Pseudomonadota</taxon>
        <taxon>Alphaproteobacteria</taxon>
        <taxon>Hyphomicrobiales</taxon>
        <taxon>Rhizobiaceae</taxon>
        <taxon>Rhizobium/Agrobacterium group</taxon>
        <taxon>Rhizobium</taxon>
    </lineage>
</organism>
<evidence type="ECO:0000259" key="3">
    <source>
        <dbReference type="PROSITE" id="PS50893"/>
    </source>
</evidence>
<dbReference type="SUPFAM" id="SSF52540">
    <property type="entry name" value="P-loop containing nucleoside triphosphate hydrolases"/>
    <property type="match status" value="1"/>
</dbReference>
<dbReference type="Proteomes" id="UP000318939">
    <property type="component" value="Plasmid pTi6.2"/>
</dbReference>
<evidence type="ECO:0000313" key="4">
    <source>
        <dbReference type="EMBL" id="WFS26419.1"/>
    </source>
</evidence>
<dbReference type="CDD" id="cd00267">
    <property type="entry name" value="ABC_ATPase"/>
    <property type="match status" value="1"/>
</dbReference>
<gene>
    <name evidence="4" type="ORF">PR018_25180</name>
</gene>
<accession>A0ABY8IUP0</accession>
<evidence type="ECO:0000313" key="5">
    <source>
        <dbReference type="Proteomes" id="UP000318939"/>
    </source>
</evidence>
<dbReference type="PANTHER" id="PTHR43119:SF1">
    <property type="entry name" value="ABC TRANSPORTER DOMAIN-CONTAINING PROTEIN"/>
    <property type="match status" value="1"/>
</dbReference>
<feature type="domain" description="ABC transporter" evidence="3">
    <location>
        <begin position="1"/>
        <end position="191"/>
    </location>
</feature>
<keyword evidence="2 4" id="KW-0067">ATP-binding</keyword>
<sequence length="191" mass="20592">MKTTGLQSGDIGPFSISVASGECLAVAGPSGSGKSLLLRMMADLLPHAGSCWLDGQECTAMPAPQWRRLIRYSGSEPGWWAPTIGAHFRDTQGNRGGAEHLGLSQALFDAAPDRLSTGERQRFALLRAIEQRPRFLLLDEPTSALDHNSTLQVESLIRELIAEDIGIVIVSHAADQVQRLSKAVFTMGTGR</sequence>
<dbReference type="InterPro" id="IPR003593">
    <property type="entry name" value="AAA+_ATPase"/>
</dbReference>
<dbReference type="PANTHER" id="PTHR43119">
    <property type="entry name" value="ABC TRANSPORT PROTEIN ATP-BINDING COMPONENT-RELATED"/>
    <property type="match status" value="1"/>
</dbReference>
<keyword evidence="1" id="KW-0547">Nucleotide-binding</keyword>
<evidence type="ECO:0000256" key="2">
    <source>
        <dbReference type="ARBA" id="ARBA00022840"/>
    </source>
</evidence>
<keyword evidence="5" id="KW-1185">Reference proteome</keyword>
<reference evidence="4" key="2">
    <citation type="journal article" date="2023" name="MicrobiologyOpen">
        <title>Genomics of the tumorigenes clade of the family Rhizobiaceae and description of Rhizobium rhododendri sp. nov.</title>
        <authorList>
            <person name="Kuzmanovic N."/>
            <person name="diCenzo G.C."/>
            <person name="Bunk B."/>
            <person name="Sproeer C."/>
            <person name="Fruehling A."/>
            <person name="Neumann-Schaal M."/>
            <person name="Overmann J."/>
            <person name="Smalla K."/>
        </authorList>
    </citation>
    <scope>NUCLEOTIDE SEQUENCE</scope>
    <source>
        <strain evidence="4">Rho-6.2</strain>
        <plasmid evidence="4">pTi6.2</plasmid>
    </source>
</reference>
<dbReference type="InterPro" id="IPR027417">
    <property type="entry name" value="P-loop_NTPase"/>
</dbReference>
<dbReference type="Gene3D" id="3.40.50.300">
    <property type="entry name" value="P-loop containing nucleotide triphosphate hydrolases"/>
    <property type="match status" value="1"/>
</dbReference>
<name>A0ABY8IUP0_9HYPH</name>
<reference evidence="4" key="1">
    <citation type="journal article" date="2019" name="Phytopathology">
        <title>A Novel Group of Rhizobium tumorigenes-Like Agrobacteria Associated with Crown Gall Disease of Rhododendron and Blueberry.</title>
        <authorList>
            <person name="Kuzmanovic N."/>
            <person name="Behrens P."/>
            <person name="Idczak E."/>
            <person name="Wagner S."/>
            <person name="Gotz M."/>
            <person name="Sproer C."/>
            <person name="Bunk B."/>
            <person name="Overmann J."/>
            <person name="Smalla K."/>
        </authorList>
    </citation>
    <scope>NUCLEOTIDE SEQUENCE</scope>
    <source>
        <strain evidence="4">Rho-6.2</strain>
    </source>
</reference>
<dbReference type="InterPro" id="IPR003439">
    <property type="entry name" value="ABC_transporter-like_ATP-bd"/>
</dbReference>
<geneLocation type="plasmid" evidence="4 5">
    <name>pTi6.2</name>
</geneLocation>